<dbReference type="EMBL" id="HBEZ01004610">
    <property type="protein sequence ID" value="CAD8624887.1"/>
    <property type="molecule type" value="Transcribed_RNA"/>
</dbReference>
<feature type="compositionally biased region" description="Basic and acidic residues" evidence="1">
    <location>
        <begin position="153"/>
        <end position="168"/>
    </location>
</feature>
<feature type="compositionally biased region" description="Low complexity" evidence="1">
    <location>
        <begin position="215"/>
        <end position="256"/>
    </location>
</feature>
<organism evidence="3">
    <name type="scientific">Cryptomonas curvata</name>
    <dbReference type="NCBI Taxonomy" id="233186"/>
    <lineage>
        <taxon>Eukaryota</taxon>
        <taxon>Cryptophyceae</taxon>
        <taxon>Cryptomonadales</taxon>
        <taxon>Cryptomonadaceae</taxon>
        <taxon>Cryptomonas</taxon>
    </lineage>
</organism>
<sequence length="331" mass="35474">MVSEGGSYYSESARSNNRFLIPAIGVCACSILLCAALLMNAPTSGTTELLLDSDTIADKILKNQHFHKASQEEREQIVTGILAKGPAGALATKMAHAVADKRETYRQRIDAMKKLLDMHTDALKTGKSKEKGPDAAGHKLKMRGRAHQKSKVIAKDHTSPKAIQKGEKLILDTKQKSMRRLKLSAKDEKIKAESEKADAAPSKLDSWMKAQVKKTAMAAKDAHHTAGAAHAAPAKAHAPAHAHAAAHAAKPAAAHKSGQRTPYQRLVSWAEAHGLPRTLADNPKDRSKVKHIIARMKADAEVADIQKQFAHDDAVVGDVIHSADPSAAGAV</sequence>
<evidence type="ECO:0000313" key="3">
    <source>
        <dbReference type="EMBL" id="CAD8624887.1"/>
    </source>
</evidence>
<feature type="compositionally biased region" description="Basic and acidic residues" evidence="1">
    <location>
        <begin position="184"/>
        <end position="198"/>
    </location>
</feature>
<evidence type="ECO:0000256" key="2">
    <source>
        <dbReference type="SAM" id="Phobius"/>
    </source>
</evidence>
<protein>
    <submittedName>
        <fullName evidence="3">Uncharacterized protein</fullName>
    </submittedName>
</protein>
<keyword evidence="2" id="KW-0472">Membrane</keyword>
<gene>
    <name evidence="3" type="ORF">CCUR1050_LOCUS2563</name>
</gene>
<feature type="region of interest" description="Disordered" evidence="1">
    <location>
        <begin position="125"/>
        <end position="168"/>
    </location>
</feature>
<proteinExistence type="predicted"/>
<feature type="compositionally biased region" description="Basic and acidic residues" evidence="1">
    <location>
        <begin position="125"/>
        <end position="137"/>
    </location>
</feature>
<feature type="region of interest" description="Disordered" evidence="1">
    <location>
        <begin position="182"/>
        <end position="203"/>
    </location>
</feature>
<reference evidence="3" key="1">
    <citation type="submission" date="2021-01" db="EMBL/GenBank/DDBJ databases">
        <authorList>
            <person name="Corre E."/>
            <person name="Pelletier E."/>
            <person name="Niang G."/>
            <person name="Scheremetjew M."/>
            <person name="Finn R."/>
            <person name="Kale V."/>
            <person name="Holt S."/>
            <person name="Cochrane G."/>
            <person name="Meng A."/>
            <person name="Brown T."/>
            <person name="Cohen L."/>
        </authorList>
    </citation>
    <scope>NUCLEOTIDE SEQUENCE</scope>
    <source>
        <strain evidence="3">CCAP979/52</strain>
    </source>
</reference>
<evidence type="ECO:0000256" key="1">
    <source>
        <dbReference type="SAM" id="MobiDB-lite"/>
    </source>
</evidence>
<feature type="region of interest" description="Disordered" evidence="1">
    <location>
        <begin position="215"/>
        <end position="261"/>
    </location>
</feature>
<keyword evidence="2" id="KW-1133">Transmembrane helix</keyword>
<feature type="compositionally biased region" description="Basic residues" evidence="1">
    <location>
        <begin position="138"/>
        <end position="152"/>
    </location>
</feature>
<keyword evidence="2" id="KW-0812">Transmembrane</keyword>
<name>A0A7S0LXP3_9CRYP</name>
<dbReference type="AlphaFoldDB" id="A0A7S0LXP3"/>
<feature type="transmembrane region" description="Helical" evidence="2">
    <location>
        <begin position="19"/>
        <end position="39"/>
    </location>
</feature>
<accession>A0A7S0LXP3</accession>